<proteinExistence type="predicted"/>
<dbReference type="Pfam" id="PF13374">
    <property type="entry name" value="TPR_10"/>
    <property type="match status" value="4"/>
</dbReference>
<dbReference type="RefSeq" id="WP_184951923.1">
    <property type="nucleotide sequence ID" value="NZ_BOMC01000080.1"/>
</dbReference>
<organism evidence="2 3">
    <name type="scientific">Paractinoplanes abujensis</name>
    <dbReference type="NCBI Taxonomy" id="882441"/>
    <lineage>
        <taxon>Bacteria</taxon>
        <taxon>Bacillati</taxon>
        <taxon>Actinomycetota</taxon>
        <taxon>Actinomycetes</taxon>
        <taxon>Micromonosporales</taxon>
        <taxon>Micromonosporaceae</taxon>
        <taxon>Paractinoplanes</taxon>
    </lineage>
</organism>
<dbReference type="PANTHER" id="PTHR19959:SF119">
    <property type="entry name" value="FUNGAL LIPASE-LIKE DOMAIN-CONTAINING PROTEIN"/>
    <property type="match status" value="1"/>
</dbReference>
<comment type="caution">
    <text evidence="2">The sequence shown here is derived from an EMBL/GenBank/DDBJ whole genome shotgun (WGS) entry which is preliminary data.</text>
</comment>
<sequence length="1307" mass="142213">MSWPGWLSRGDGHGVHGSVVFGDVIQVSAVKGSVNVGVGRPLYRITGAAPAQLNRDQAQRQPSRLLLARYGVVPFAGRAEELAAAAAWLADETPTAVRLLHAGGGQGKTRLAGEITARCAAQGWTVWRAGHAPGGGRASKVELTSAPVLVVVDYADRWPLSVLESLLLDLNELGSIARTTMRVLCLARSHRLWWSSLTSLIEHNGIESDDRPLGTLTVDRAGDILFTEAATRFAAMLGVDRPGWTPPDGFDARQFRQILGVHMAALAAVEAHRHGDRAPVEPHAVSAYLLGREYAYWYGRDRDQDARAQSLQRATCTAYLAGPLAEKPAQEALLRVGLAAREEAARRLLDDHRDLYPPEDDSLVFEPLAPDRLGEDLIALSTPGHRVRAAVAATDDWTLGAVRMLLRTVPEPPVWAPVAVTRLVETARRWPHVATEMLYPILRQAPMLAVDAGGVTLSRLAEIPVVDADLLETIEAHLPEERPIDLDVAAAAISTTLTDHRLGATVEVAERAQLHHDHAWRMSETRQREAAAEAGRAAADLYRWLAGDDPLYCPDLVESLDSLGWFLADVHRLEEALAVAQEAVQVARQLVARRPDEFEPHLARSLTLLCPRHTALGQAEAAVAAAEEAVGIYRSLAERDPYEYLPRLAPSLSTLGLGLTRDDERALALTRESVDIYRRLLADERTEFRPELADTLDKLGLLQARLGRDDQALTAYREAVALYEGLSGENPTRHLPSQAAVLTHLQNALAVAGRRDESLAVAEQAVEICGRAARANPAYRSDLADALSNLGFRLRWLGRPAHALAHIEAAVDLYRQLASRSPGLHLPGLAAELVTQSEHLIGAGRWDRALRVMREAVHIHRRLAADGSATAVRDLARCLAELAAQHGRRGQAGEALVAADETVALFRGLAARSPETYLMDLAISLRALGEQEAAAGRVTATESLQAAVDIGRGLAGADPDHLGELARSLEVLRDHLAARDGPRARALGAEAVRIHRRLGSAAAPVARRTSLLDALEALNDRLAPISRHVEALAVVDEMIGIHRQLVAGDPVEYGPGLAGCLMTRGHHLRALDRREETLACYAEAADLYRQSALDPPLAKALDILTFQLEEWNRWAAALPPLRELVAVRRRLAADDQGTYAPEVPRSLLDLSSCLGVLHRPGEALGPAGEAVRLYQQLAAADPDRYLLLLAQAEEELAGHLDAAGRRDEAIDPLRAAVRIHRRLHRRTDLARGLGDLGRRLGSQGQWAQAEPLLREAVHLFEILTGRDPRHRPALARCLTDLGNCFAALYGLERSRPITQRAAALRRQ</sequence>
<dbReference type="PROSITE" id="PS50005">
    <property type="entry name" value="TPR"/>
    <property type="match status" value="1"/>
</dbReference>
<evidence type="ECO:0000313" key="2">
    <source>
        <dbReference type="EMBL" id="MBB4693289.1"/>
    </source>
</evidence>
<keyword evidence="1" id="KW-0802">TPR repeat</keyword>
<dbReference type="InterPro" id="IPR011990">
    <property type="entry name" value="TPR-like_helical_dom_sf"/>
</dbReference>
<dbReference type="InterPro" id="IPR019734">
    <property type="entry name" value="TPR_rpt"/>
</dbReference>
<keyword evidence="3" id="KW-1185">Reference proteome</keyword>
<reference evidence="2 3" key="1">
    <citation type="submission" date="2020-08" db="EMBL/GenBank/DDBJ databases">
        <title>Sequencing the genomes of 1000 actinobacteria strains.</title>
        <authorList>
            <person name="Klenk H.-P."/>
        </authorList>
    </citation>
    <scope>NUCLEOTIDE SEQUENCE [LARGE SCALE GENOMIC DNA]</scope>
    <source>
        <strain evidence="2 3">DSM 45518</strain>
    </source>
</reference>
<dbReference type="Gene3D" id="1.25.40.10">
    <property type="entry name" value="Tetratricopeptide repeat domain"/>
    <property type="match status" value="5"/>
</dbReference>
<protein>
    <submittedName>
        <fullName evidence="2">Tetratricopeptide (TPR) repeat protein</fullName>
    </submittedName>
</protein>
<dbReference type="SUPFAM" id="SSF48452">
    <property type="entry name" value="TPR-like"/>
    <property type="match status" value="5"/>
</dbReference>
<evidence type="ECO:0000256" key="1">
    <source>
        <dbReference type="PROSITE-ProRule" id="PRU00339"/>
    </source>
</evidence>
<accession>A0A7W7CS11</accession>
<dbReference type="SMART" id="SM00028">
    <property type="entry name" value="TPR"/>
    <property type="match status" value="8"/>
</dbReference>
<dbReference type="Proteomes" id="UP000542742">
    <property type="component" value="Unassembled WGS sequence"/>
</dbReference>
<dbReference type="PANTHER" id="PTHR19959">
    <property type="entry name" value="KINESIN LIGHT CHAIN"/>
    <property type="match status" value="1"/>
</dbReference>
<feature type="repeat" description="TPR" evidence="1">
    <location>
        <begin position="693"/>
        <end position="726"/>
    </location>
</feature>
<dbReference type="EMBL" id="JACHMF010000001">
    <property type="protein sequence ID" value="MBB4693289.1"/>
    <property type="molecule type" value="Genomic_DNA"/>
</dbReference>
<evidence type="ECO:0000313" key="3">
    <source>
        <dbReference type="Proteomes" id="UP000542742"/>
    </source>
</evidence>
<name>A0A7W7CS11_9ACTN</name>
<gene>
    <name evidence="2" type="ORF">BKA14_003437</name>
</gene>